<evidence type="ECO:0000256" key="7">
    <source>
        <dbReference type="SAM" id="MobiDB-lite"/>
    </source>
</evidence>
<feature type="transmembrane region" description="Helical" evidence="8">
    <location>
        <begin position="276"/>
        <end position="294"/>
    </location>
</feature>
<evidence type="ECO:0000256" key="3">
    <source>
        <dbReference type="ARBA" id="ARBA00022692"/>
    </source>
</evidence>
<dbReference type="GO" id="GO:0030473">
    <property type="term" value="P:nuclear migration along microtubule"/>
    <property type="evidence" value="ECO:0007669"/>
    <property type="project" value="TreeGrafter"/>
</dbReference>
<reference evidence="10" key="1">
    <citation type="submission" date="2024-04" db="EMBL/GenBank/DDBJ databases">
        <authorList>
            <consortium name="Molecular Ecology Group"/>
        </authorList>
    </citation>
    <scope>NUCLEOTIDE SEQUENCE</scope>
</reference>
<gene>
    <name evidence="10" type="ORF">LPLAT_LOCUS4330</name>
</gene>
<accession>A0AAV2NE52</accession>
<feature type="region of interest" description="Disordered" evidence="7">
    <location>
        <begin position="523"/>
        <end position="558"/>
    </location>
</feature>
<evidence type="ECO:0000256" key="2">
    <source>
        <dbReference type="ARBA" id="ARBA00007600"/>
    </source>
</evidence>
<evidence type="ECO:0000256" key="1">
    <source>
        <dbReference type="ARBA" id="ARBA00004473"/>
    </source>
</evidence>
<keyword evidence="4 8" id="KW-1133">Transmembrane helix</keyword>
<feature type="compositionally biased region" description="Basic and acidic residues" evidence="7">
    <location>
        <begin position="532"/>
        <end position="543"/>
    </location>
</feature>
<dbReference type="PANTHER" id="PTHR28646">
    <property type="entry name" value="TRANSMEMBRANE PROTEIN 201"/>
    <property type="match status" value="1"/>
</dbReference>
<keyword evidence="11" id="KW-1185">Reference proteome</keyword>
<keyword evidence="3 8" id="KW-0812">Transmembrane</keyword>
<feature type="domain" description="Ima1 N-terminal" evidence="9">
    <location>
        <begin position="41"/>
        <end position="164"/>
    </location>
</feature>
<comment type="subcellular location">
    <subcellularLocation>
        <location evidence="1">Nucleus inner membrane</location>
        <topology evidence="1">Multi-pass membrane protein</topology>
    </subcellularLocation>
</comment>
<dbReference type="Pfam" id="PF09779">
    <property type="entry name" value="Ima1_N"/>
    <property type="match status" value="1"/>
</dbReference>
<feature type="transmembrane region" description="Helical" evidence="8">
    <location>
        <begin position="246"/>
        <end position="264"/>
    </location>
</feature>
<evidence type="ECO:0000313" key="11">
    <source>
        <dbReference type="Proteomes" id="UP001497644"/>
    </source>
</evidence>
<comment type="similarity">
    <text evidence="2">Belongs to the TMEM201 family.</text>
</comment>
<protein>
    <recommendedName>
        <fullName evidence="9">Ima1 N-terminal domain-containing protein</fullName>
    </recommendedName>
</protein>
<feature type="transmembrane region" description="Helical" evidence="8">
    <location>
        <begin position="12"/>
        <end position="30"/>
    </location>
</feature>
<dbReference type="GO" id="GO:0005521">
    <property type="term" value="F:lamin binding"/>
    <property type="evidence" value="ECO:0007669"/>
    <property type="project" value="TreeGrafter"/>
</dbReference>
<feature type="region of interest" description="Disordered" evidence="7">
    <location>
        <begin position="472"/>
        <end position="505"/>
    </location>
</feature>
<dbReference type="InterPro" id="IPR040041">
    <property type="entry name" value="TMEM201"/>
</dbReference>
<feature type="compositionally biased region" description="Low complexity" evidence="7">
    <location>
        <begin position="474"/>
        <end position="501"/>
    </location>
</feature>
<sequence>MGPPDPNLAFDRVSAFAPALLILVTCLTVFHRLKVRWPVMVNCWFCNENSKIWRQHLNWWLCPWCEQYNGFSKNGDYAYDIPEQYATSKSAVSTRYCRLAEQSDSRNVSKGHLCADCIKRESLKLLELSNFEPKSERRYNSELKRFKEYLEKRYPLCDNCKLTVQNILSKQALWLTRYKMLFFRQKPIRMLISNARKSEAIFRVTSTLLIPIIGYNHDLVWLPIGGLFFHLCACWTSSTKRKRTDVLLIFLWFCIIILVSIKNLTFQNVWLTTEHIVQYHMITVCAFIMGFLSIKPASYKNSLIGSVAFKKLELRSRAVVTPQSTLHNYSERKNNVSNGTINAVEPSVFATGEVSSTEIKSHSAILRQKLSTITTDNDNHLNSVSQNSPLDGCCLNYSLSSLFLSEGSPRCGKSTAKAAPAIFERRVYSATSSENLFRRSGSNRRYVLSPPKLRSMTQTSWVAGGYWQEGHMMTSTPPTLSRSSSQSSGFGSAGSSNFAPSREPSVHELDRCSVVSDATRWSYHPPRGNHTSRVEEQESHVREPNVSSRSDLKPAFPGHQTTTTTIVASSSWLSALLCGSLILNMIVLCATLLR</sequence>
<dbReference type="Proteomes" id="UP001497644">
    <property type="component" value="Chromosome 14"/>
</dbReference>
<proteinExistence type="inferred from homology"/>
<dbReference type="GO" id="GO:0005637">
    <property type="term" value="C:nuclear inner membrane"/>
    <property type="evidence" value="ECO:0007669"/>
    <property type="project" value="UniProtKB-SubCell"/>
</dbReference>
<evidence type="ECO:0000256" key="4">
    <source>
        <dbReference type="ARBA" id="ARBA00022989"/>
    </source>
</evidence>
<dbReference type="PANTHER" id="PTHR28646:SF1">
    <property type="entry name" value="TRANSMEMBRANE PROTEIN 201"/>
    <property type="match status" value="1"/>
</dbReference>
<evidence type="ECO:0000256" key="8">
    <source>
        <dbReference type="SAM" id="Phobius"/>
    </source>
</evidence>
<dbReference type="InterPro" id="IPR018617">
    <property type="entry name" value="Ima1_N"/>
</dbReference>
<evidence type="ECO:0000313" key="10">
    <source>
        <dbReference type="EMBL" id="CAL1678490.1"/>
    </source>
</evidence>
<evidence type="ECO:0000256" key="5">
    <source>
        <dbReference type="ARBA" id="ARBA00023136"/>
    </source>
</evidence>
<organism evidence="10 11">
    <name type="scientific">Lasius platythorax</name>
    <dbReference type="NCBI Taxonomy" id="488582"/>
    <lineage>
        <taxon>Eukaryota</taxon>
        <taxon>Metazoa</taxon>
        <taxon>Ecdysozoa</taxon>
        <taxon>Arthropoda</taxon>
        <taxon>Hexapoda</taxon>
        <taxon>Insecta</taxon>
        <taxon>Pterygota</taxon>
        <taxon>Neoptera</taxon>
        <taxon>Endopterygota</taxon>
        <taxon>Hymenoptera</taxon>
        <taxon>Apocrita</taxon>
        <taxon>Aculeata</taxon>
        <taxon>Formicoidea</taxon>
        <taxon>Formicidae</taxon>
        <taxon>Formicinae</taxon>
        <taxon>Lasius</taxon>
        <taxon>Lasius</taxon>
    </lineage>
</organism>
<keyword evidence="5 8" id="KW-0472">Membrane</keyword>
<dbReference type="AlphaFoldDB" id="A0AAV2NE52"/>
<evidence type="ECO:0000256" key="6">
    <source>
        <dbReference type="ARBA" id="ARBA00023242"/>
    </source>
</evidence>
<feature type="transmembrane region" description="Helical" evidence="8">
    <location>
        <begin position="572"/>
        <end position="593"/>
    </location>
</feature>
<evidence type="ECO:0000259" key="9">
    <source>
        <dbReference type="Pfam" id="PF09779"/>
    </source>
</evidence>
<dbReference type="EMBL" id="OZ034837">
    <property type="protein sequence ID" value="CAL1678490.1"/>
    <property type="molecule type" value="Genomic_DNA"/>
</dbReference>
<keyword evidence="6" id="KW-0539">Nucleus</keyword>
<name>A0AAV2NE52_9HYME</name>
<dbReference type="GO" id="GO:0051015">
    <property type="term" value="F:actin filament binding"/>
    <property type="evidence" value="ECO:0007669"/>
    <property type="project" value="TreeGrafter"/>
</dbReference>